<dbReference type="InterPro" id="IPR008619">
    <property type="entry name" value="Filamentous_hemagglutn_rpt"/>
</dbReference>
<reference evidence="1 2" key="1">
    <citation type="submission" date="2023-07" db="EMBL/GenBank/DDBJ databases">
        <title>Identification of four novel Pseudomonas species associated with bacterial leaf spot of cucurbits.</title>
        <authorList>
            <person name="Fullem K.R."/>
        </authorList>
    </citation>
    <scope>NUCLEOTIDE SEQUENCE [LARGE SCALE GENOMIC DNA]</scope>
    <source>
        <strain evidence="1 2">KFB 138</strain>
    </source>
</reference>
<sequence>SQDGRLTSTEALRLTAAQVNNSEAGRIASAMALTAVVTGLDQHADGRLYSNGDVSLDLGNGHLNNQDGLITAPGQLLLTNLGTVDNQSGEISSAKGFTLAATSLDNTDGSVLSDESLIVRIDKALTNLRGLVSGTGVDLSADTLTNDSGEVSSEAGLTLDVTGEVSNRQGLLSSAGAITLEAKSLDNAEGQVMADEVLTVILAQALDNQAGTLGAGLGLNLQAASLDNRLAGAVLTDGQLDITLTG</sequence>
<accession>A0ABT9CYA5</accession>
<protein>
    <submittedName>
        <fullName evidence="1">Filamentous hemagglutinin</fullName>
    </submittedName>
</protein>
<dbReference type="EMBL" id="JAUQOO010000062">
    <property type="protein sequence ID" value="MDO7930474.1"/>
    <property type="molecule type" value="Genomic_DNA"/>
</dbReference>
<keyword evidence="2" id="KW-1185">Reference proteome</keyword>
<dbReference type="Proteomes" id="UP001223016">
    <property type="component" value="Unassembled WGS sequence"/>
</dbReference>
<dbReference type="InterPro" id="IPR010069">
    <property type="entry name" value="CdiA_FHA1_rpt"/>
</dbReference>
<dbReference type="Pfam" id="PF05594">
    <property type="entry name" value="Fil_haemagg"/>
    <property type="match status" value="2"/>
</dbReference>
<comment type="caution">
    <text evidence="1">The sequence shown here is derived from an EMBL/GenBank/DDBJ whole genome shotgun (WGS) entry which is preliminary data.</text>
</comment>
<gene>
    <name evidence="1" type="ORF">Q6A51_27285</name>
</gene>
<dbReference type="NCBIfam" id="TIGR01731">
    <property type="entry name" value="fil_hemag_20aa"/>
    <property type="match status" value="7"/>
</dbReference>
<name>A0ABT9CYA5_9PSED</name>
<evidence type="ECO:0000313" key="2">
    <source>
        <dbReference type="Proteomes" id="UP001223016"/>
    </source>
</evidence>
<feature type="non-terminal residue" evidence="1">
    <location>
        <position position="246"/>
    </location>
</feature>
<proteinExistence type="predicted"/>
<evidence type="ECO:0000313" key="1">
    <source>
        <dbReference type="EMBL" id="MDO7930474.1"/>
    </source>
</evidence>
<organism evidence="1 2">
    <name type="scientific">Pseudomonas serbiensis</name>
    <dbReference type="NCBI Taxonomy" id="3064350"/>
    <lineage>
        <taxon>Bacteria</taxon>
        <taxon>Pseudomonadati</taxon>
        <taxon>Pseudomonadota</taxon>
        <taxon>Gammaproteobacteria</taxon>
        <taxon>Pseudomonadales</taxon>
        <taxon>Pseudomonadaceae</taxon>
        <taxon>Pseudomonas</taxon>
    </lineage>
</organism>
<feature type="non-terminal residue" evidence="1">
    <location>
        <position position="1"/>
    </location>
</feature>